<protein>
    <submittedName>
        <fullName evidence="1">Uncharacterized protein</fullName>
    </submittedName>
</protein>
<dbReference type="EMBL" id="BAABCY010000034">
    <property type="protein sequence ID" value="GAA3564106.1"/>
    <property type="molecule type" value="Genomic_DNA"/>
</dbReference>
<keyword evidence="2" id="KW-1185">Reference proteome</keyword>
<dbReference type="Proteomes" id="UP001500954">
    <property type="component" value="Unassembled WGS sequence"/>
</dbReference>
<evidence type="ECO:0000313" key="2">
    <source>
        <dbReference type="Proteomes" id="UP001500954"/>
    </source>
</evidence>
<comment type="caution">
    <text evidence="1">The sequence shown here is derived from an EMBL/GenBank/DDBJ whole genome shotgun (WGS) entry which is preliminary data.</text>
</comment>
<organism evidence="1 2">
    <name type="scientific">Snuella lapsa</name>
    <dbReference type="NCBI Taxonomy" id="870481"/>
    <lineage>
        <taxon>Bacteria</taxon>
        <taxon>Pseudomonadati</taxon>
        <taxon>Bacteroidota</taxon>
        <taxon>Flavobacteriia</taxon>
        <taxon>Flavobacteriales</taxon>
        <taxon>Flavobacteriaceae</taxon>
        <taxon>Snuella</taxon>
    </lineage>
</organism>
<evidence type="ECO:0000313" key="1">
    <source>
        <dbReference type="EMBL" id="GAA3564106.1"/>
    </source>
</evidence>
<reference evidence="2" key="1">
    <citation type="journal article" date="2019" name="Int. J. Syst. Evol. Microbiol.">
        <title>The Global Catalogue of Microorganisms (GCM) 10K type strain sequencing project: providing services to taxonomists for standard genome sequencing and annotation.</title>
        <authorList>
            <consortium name="The Broad Institute Genomics Platform"/>
            <consortium name="The Broad Institute Genome Sequencing Center for Infectious Disease"/>
            <person name="Wu L."/>
            <person name="Ma J."/>
        </authorList>
    </citation>
    <scope>NUCLEOTIDE SEQUENCE [LARGE SCALE GENOMIC DNA]</scope>
    <source>
        <strain evidence="2">JCM 17111</strain>
    </source>
</reference>
<name>A0ABP6XCY1_9FLAO</name>
<dbReference type="RefSeq" id="WP_345005120.1">
    <property type="nucleotide sequence ID" value="NZ_BAABCY010000034.1"/>
</dbReference>
<gene>
    <name evidence="1" type="ORF">GCM10022395_13360</name>
</gene>
<accession>A0ABP6XCY1</accession>
<sequence length="342" mass="37431">MKITKQFYGYLNNLNTASKQLKHILGTLLLTAFIFSSCTKNDSDELIIRPTAEDFNKLKEKALENLTQTFQFNAEDGGVTLTSEKGVNIYINGNCLTLNGNAVTGTVDVEFVELFEKGNMLTTNKPTMGILPNGDKALLISGGEFYVNASQNGSTLETTCGFQMSIPADLTGGVDNDMVLWNGIIDEEGNLAWEEDKRDAANGQDGGVFAEGNQYYGFFQSFGWSNVDRFYNDPRPKTTILVGVPEGYDNTNSAVYLSYDGEETGLAKLDTYDAGTGLFSEHYGQIPIGLECHVIFATEEGNDWKYAIQEATIEENGIITFTEGEMAIATESQLTTIINGLP</sequence>
<proteinExistence type="predicted"/>